<dbReference type="AlphaFoldDB" id="A0AAV1XXE9"/>
<dbReference type="Proteomes" id="UP001497480">
    <property type="component" value="Unassembled WGS sequence"/>
</dbReference>
<evidence type="ECO:0000313" key="1">
    <source>
        <dbReference type="EMBL" id="CAL0326212.1"/>
    </source>
</evidence>
<sequence>MLNLVKDTLEDLYKFYSQGISENMERVDGGDSANNTLNATLEENLKGSKVQDVAILFK</sequence>
<organism evidence="1 2">
    <name type="scientific">Lupinus luteus</name>
    <name type="common">European yellow lupine</name>
    <dbReference type="NCBI Taxonomy" id="3873"/>
    <lineage>
        <taxon>Eukaryota</taxon>
        <taxon>Viridiplantae</taxon>
        <taxon>Streptophyta</taxon>
        <taxon>Embryophyta</taxon>
        <taxon>Tracheophyta</taxon>
        <taxon>Spermatophyta</taxon>
        <taxon>Magnoliopsida</taxon>
        <taxon>eudicotyledons</taxon>
        <taxon>Gunneridae</taxon>
        <taxon>Pentapetalae</taxon>
        <taxon>rosids</taxon>
        <taxon>fabids</taxon>
        <taxon>Fabales</taxon>
        <taxon>Fabaceae</taxon>
        <taxon>Papilionoideae</taxon>
        <taxon>50 kb inversion clade</taxon>
        <taxon>genistoids sensu lato</taxon>
        <taxon>core genistoids</taxon>
        <taxon>Genisteae</taxon>
        <taxon>Lupinus</taxon>
    </lineage>
</organism>
<name>A0AAV1XXE9_LUPLU</name>
<comment type="caution">
    <text evidence="1">The sequence shown here is derived from an EMBL/GenBank/DDBJ whole genome shotgun (WGS) entry which is preliminary data.</text>
</comment>
<reference evidence="1 2" key="1">
    <citation type="submission" date="2024-03" db="EMBL/GenBank/DDBJ databases">
        <authorList>
            <person name="Martinez-Hernandez J."/>
        </authorList>
    </citation>
    <scope>NUCLEOTIDE SEQUENCE [LARGE SCALE GENOMIC DNA]</scope>
</reference>
<dbReference type="EMBL" id="CAXHTB010000019">
    <property type="protein sequence ID" value="CAL0326212.1"/>
    <property type="molecule type" value="Genomic_DNA"/>
</dbReference>
<accession>A0AAV1XXE9</accession>
<evidence type="ECO:0000313" key="2">
    <source>
        <dbReference type="Proteomes" id="UP001497480"/>
    </source>
</evidence>
<gene>
    <name evidence="1" type="ORF">LLUT_LOCUS27272</name>
</gene>
<keyword evidence="2" id="KW-1185">Reference proteome</keyword>
<protein>
    <submittedName>
        <fullName evidence="1">Uncharacterized protein</fullName>
    </submittedName>
</protein>
<proteinExistence type="predicted"/>